<dbReference type="GO" id="GO:0009228">
    <property type="term" value="P:thiamine biosynthetic process"/>
    <property type="evidence" value="ECO:0007669"/>
    <property type="project" value="UniProtKB-KW"/>
</dbReference>
<reference evidence="13" key="2">
    <citation type="submission" date="2011-02" db="EMBL/GenBank/DDBJ databases">
        <title>The complete genome of Syntrophobotulus glycolicus DSM 8271.</title>
        <authorList>
            <person name="Lucas S."/>
            <person name="Copeland A."/>
            <person name="Lapidus A."/>
            <person name="Bruce D."/>
            <person name="Goodwin L."/>
            <person name="Pitluck S."/>
            <person name="Kyrpides N."/>
            <person name="Mavromatis K."/>
            <person name="Pagani I."/>
            <person name="Ivanova N."/>
            <person name="Mikhailova N."/>
            <person name="Chertkov O."/>
            <person name="Held B."/>
            <person name="Detter J.C."/>
            <person name="Tapia R."/>
            <person name="Han C."/>
            <person name="Land M."/>
            <person name="Hauser L."/>
            <person name="Markowitz V."/>
            <person name="Cheng J.-F."/>
            <person name="Hugenholtz P."/>
            <person name="Woyke T."/>
            <person name="Wu D."/>
            <person name="Spring S."/>
            <person name="Schroeder M."/>
            <person name="Brambilla E."/>
            <person name="Klenk H.-P."/>
            <person name="Eisen J.A."/>
        </authorList>
    </citation>
    <scope>NUCLEOTIDE SEQUENCE [LARGE SCALE GENOMIC DNA]</scope>
    <source>
        <strain evidence="13">DSM 8271 / FlGlyR</strain>
    </source>
</reference>
<keyword evidence="4 11" id="KW-0808">Transferase</keyword>
<evidence type="ECO:0000256" key="5">
    <source>
        <dbReference type="ARBA" id="ARBA00022723"/>
    </source>
</evidence>
<dbReference type="eggNOG" id="COG2145">
    <property type="taxonomic scope" value="Bacteria"/>
</dbReference>
<dbReference type="NCBIfam" id="TIGR00694">
    <property type="entry name" value="thiM"/>
    <property type="match status" value="1"/>
</dbReference>
<evidence type="ECO:0000256" key="10">
    <source>
        <dbReference type="ARBA" id="ARBA00022977"/>
    </source>
</evidence>
<dbReference type="PRINTS" id="PR01099">
    <property type="entry name" value="HYETHTZKNASE"/>
</dbReference>
<name>F0SUV8_SYNGF</name>
<dbReference type="EMBL" id="CP002547">
    <property type="protein sequence ID" value="ADY56674.1"/>
    <property type="molecule type" value="Genomic_DNA"/>
</dbReference>
<protein>
    <recommendedName>
        <fullName evidence="11">Hydroxyethylthiazole kinase</fullName>
        <ecNumber evidence="11">2.7.1.50</ecNumber>
    </recommendedName>
    <alternativeName>
        <fullName evidence="11">4-methyl-5-beta-hydroxyethylthiazole kinase</fullName>
        <shortName evidence="11">TH kinase</shortName>
        <shortName evidence="11">Thz kinase</shortName>
    </alternativeName>
</protein>
<dbReference type="STRING" id="645991.Sgly_2387"/>
<dbReference type="Pfam" id="PF02110">
    <property type="entry name" value="HK"/>
    <property type="match status" value="1"/>
</dbReference>
<comment type="cofactor">
    <cofactor evidence="2 11">
        <name>Mg(2+)</name>
        <dbReference type="ChEBI" id="CHEBI:18420"/>
    </cofactor>
</comment>
<keyword evidence="5 11" id="KW-0479">Metal-binding</keyword>
<dbReference type="HOGENOM" id="CLU_019943_0_0_9"/>
<feature type="binding site" evidence="11">
    <location>
        <position position="168"/>
    </location>
    <ligand>
        <name>ATP</name>
        <dbReference type="ChEBI" id="CHEBI:30616"/>
    </ligand>
</feature>
<dbReference type="KEGG" id="sgy:Sgly_2387"/>
<dbReference type="GO" id="GO:0009229">
    <property type="term" value="P:thiamine diphosphate biosynthetic process"/>
    <property type="evidence" value="ECO:0007669"/>
    <property type="project" value="UniProtKB-UniRule"/>
</dbReference>
<dbReference type="GO" id="GO:0000287">
    <property type="term" value="F:magnesium ion binding"/>
    <property type="evidence" value="ECO:0007669"/>
    <property type="project" value="UniProtKB-UniRule"/>
</dbReference>
<dbReference type="CDD" id="cd01170">
    <property type="entry name" value="THZ_kinase"/>
    <property type="match status" value="1"/>
</dbReference>
<evidence type="ECO:0000313" key="13">
    <source>
        <dbReference type="Proteomes" id="UP000007488"/>
    </source>
</evidence>
<sequence length="270" mass="28177">MEITRLCANALSELQNKKPLVHNITNYVTVHDCANIILAIGGSPVMADDLHEVEDMVSISSALVINMGTLNTRTVESMIAAGKRANELGIPVIFDPVGVGATPYRNATAKKIMDEVKLAVVRGNMSEIKSLSGMAVQSKGVDSVADETDGATVARAFARNTGIVAAITGKTDVISDGGRVCLINNGHSLLSGVTGTGCMASALVGTFCGAVPDYLIAATAGVMCMGLSGELAEKTLSETEGIGTFRVKLFDQISRLNEETIMKEGKITLA</sequence>
<comment type="similarity">
    <text evidence="11">Belongs to the Thz kinase family.</text>
</comment>
<dbReference type="NCBIfam" id="NF006830">
    <property type="entry name" value="PRK09355.1"/>
    <property type="match status" value="1"/>
</dbReference>
<comment type="catalytic activity">
    <reaction evidence="1 11">
        <text>5-(2-hydroxyethyl)-4-methylthiazole + ATP = 4-methyl-5-(2-phosphooxyethyl)-thiazole + ADP + H(+)</text>
        <dbReference type="Rhea" id="RHEA:24212"/>
        <dbReference type="ChEBI" id="CHEBI:15378"/>
        <dbReference type="ChEBI" id="CHEBI:17957"/>
        <dbReference type="ChEBI" id="CHEBI:30616"/>
        <dbReference type="ChEBI" id="CHEBI:58296"/>
        <dbReference type="ChEBI" id="CHEBI:456216"/>
        <dbReference type="EC" id="2.7.1.50"/>
    </reaction>
</comment>
<keyword evidence="9 11" id="KW-0460">Magnesium</keyword>
<keyword evidence="7 11" id="KW-0418">Kinase</keyword>
<gene>
    <name evidence="11" type="primary">thiM</name>
    <name evidence="12" type="ordered locus">Sgly_2387</name>
</gene>
<dbReference type="SUPFAM" id="SSF53613">
    <property type="entry name" value="Ribokinase-like"/>
    <property type="match status" value="1"/>
</dbReference>
<reference evidence="12 13" key="1">
    <citation type="journal article" date="2011" name="Stand. Genomic Sci.">
        <title>Complete genome sequence of Syntrophobotulus glycolicus type strain (FlGlyR).</title>
        <authorList>
            <person name="Han C."/>
            <person name="Mwirichia R."/>
            <person name="Chertkov O."/>
            <person name="Held B."/>
            <person name="Lapidus A."/>
            <person name="Nolan M."/>
            <person name="Lucas S."/>
            <person name="Hammon N."/>
            <person name="Deshpande S."/>
            <person name="Cheng J.F."/>
            <person name="Tapia R."/>
            <person name="Goodwin L."/>
            <person name="Pitluck S."/>
            <person name="Huntemann M."/>
            <person name="Liolios K."/>
            <person name="Ivanova N."/>
            <person name="Pagani I."/>
            <person name="Mavromatis K."/>
            <person name="Ovchinikova G."/>
            <person name="Pati A."/>
            <person name="Chen A."/>
            <person name="Palaniappan K."/>
            <person name="Land M."/>
            <person name="Hauser L."/>
            <person name="Brambilla E.M."/>
            <person name="Rohde M."/>
            <person name="Spring S."/>
            <person name="Sikorski J."/>
            <person name="Goker M."/>
            <person name="Woyke T."/>
            <person name="Bristow J."/>
            <person name="Eisen J.A."/>
            <person name="Markowitz V."/>
            <person name="Hugenholtz P."/>
            <person name="Kyrpides N.C."/>
            <person name="Klenk H.P."/>
            <person name="Detter J.C."/>
        </authorList>
    </citation>
    <scope>NUCLEOTIDE SEQUENCE [LARGE SCALE GENOMIC DNA]</scope>
    <source>
        <strain evidence="13">DSM 8271 / FlGlyR</strain>
    </source>
</reference>
<evidence type="ECO:0000256" key="3">
    <source>
        <dbReference type="ARBA" id="ARBA00004868"/>
    </source>
</evidence>
<organism evidence="12 13">
    <name type="scientific">Syntrophobotulus glycolicus (strain DSM 8271 / FlGlyR)</name>
    <dbReference type="NCBI Taxonomy" id="645991"/>
    <lineage>
        <taxon>Bacteria</taxon>
        <taxon>Bacillati</taxon>
        <taxon>Bacillota</taxon>
        <taxon>Clostridia</taxon>
        <taxon>Eubacteriales</taxon>
        <taxon>Desulfitobacteriaceae</taxon>
        <taxon>Syntrophobotulus</taxon>
    </lineage>
</organism>
<feature type="binding site" evidence="11">
    <location>
        <position position="46"/>
    </location>
    <ligand>
        <name>substrate</name>
    </ligand>
</feature>
<dbReference type="RefSeq" id="WP_013625539.1">
    <property type="nucleotide sequence ID" value="NC_015172.1"/>
</dbReference>
<evidence type="ECO:0000256" key="8">
    <source>
        <dbReference type="ARBA" id="ARBA00022840"/>
    </source>
</evidence>
<evidence type="ECO:0000256" key="1">
    <source>
        <dbReference type="ARBA" id="ARBA00001771"/>
    </source>
</evidence>
<keyword evidence="6 11" id="KW-0547">Nucleotide-binding</keyword>
<evidence type="ECO:0000313" key="12">
    <source>
        <dbReference type="EMBL" id="ADY56674.1"/>
    </source>
</evidence>
<dbReference type="InterPro" id="IPR000417">
    <property type="entry name" value="Hyethyz_kinase"/>
</dbReference>
<dbReference type="GO" id="GO:0004417">
    <property type="term" value="F:hydroxyethylthiazole kinase activity"/>
    <property type="evidence" value="ECO:0007669"/>
    <property type="project" value="UniProtKB-UniRule"/>
</dbReference>
<proteinExistence type="inferred from homology"/>
<keyword evidence="13" id="KW-1185">Reference proteome</keyword>
<dbReference type="OrthoDB" id="9778146at2"/>
<evidence type="ECO:0000256" key="9">
    <source>
        <dbReference type="ARBA" id="ARBA00022842"/>
    </source>
</evidence>
<evidence type="ECO:0000256" key="7">
    <source>
        <dbReference type="ARBA" id="ARBA00022777"/>
    </source>
</evidence>
<comment type="function">
    <text evidence="11">Catalyzes the phosphorylation of the hydroxyl group of 4-methyl-5-beta-hydroxyethylthiazole (THZ).</text>
</comment>
<evidence type="ECO:0000256" key="11">
    <source>
        <dbReference type="HAMAP-Rule" id="MF_00228"/>
    </source>
</evidence>
<feature type="binding site" evidence="11">
    <location>
        <position position="195"/>
    </location>
    <ligand>
        <name>substrate</name>
    </ligand>
</feature>
<dbReference type="EC" id="2.7.1.50" evidence="11"/>
<dbReference type="InterPro" id="IPR029056">
    <property type="entry name" value="Ribokinase-like"/>
</dbReference>
<dbReference type="Proteomes" id="UP000007488">
    <property type="component" value="Chromosome"/>
</dbReference>
<dbReference type="PIRSF" id="PIRSF000513">
    <property type="entry name" value="Thz_kinase"/>
    <property type="match status" value="1"/>
</dbReference>
<keyword evidence="8 11" id="KW-0067">ATP-binding</keyword>
<feature type="binding site" evidence="11">
    <location>
        <position position="122"/>
    </location>
    <ligand>
        <name>ATP</name>
        <dbReference type="ChEBI" id="CHEBI:30616"/>
    </ligand>
</feature>
<comment type="pathway">
    <text evidence="3 11">Cofactor biosynthesis; thiamine diphosphate biosynthesis; 4-methyl-5-(2-phosphoethyl)-thiazole from 5-(2-hydroxyethyl)-4-methylthiazole: step 1/1.</text>
</comment>
<evidence type="ECO:0000256" key="6">
    <source>
        <dbReference type="ARBA" id="ARBA00022741"/>
    </source>
</evidence>
<dbReference type="GO" id="GO:0005524">
    <property type="term" value="F:ATP binding"/>
    <property type="evidence" value="ECO:0007669"/>
    <property type="project" value="UniProtKB-UniRule"/>
</dbReference>
<accession>F0SUV8</accession>
<evidence type="ECO:0000256" key="4">
    <source>
        <dbReference type="ARBA" id="ARBA00022679"/>
    </source>
</evidence>
<keyword evidence="10 11" id="KW-0784">Thiamine biosynthesis</keyword>
<dbReference type="Gene3D" id="3.40.1190.20">
    <property type="match status" value="1"/>
</dbReference>
<evidence type="ECO:0000256" key="2">
    <source>
        <dbReference type="ARBA" id="ARBA00001946"/>
    </source>
</evidence>
<dbReference type="AlphaFoldDB" id="F0SUV8"/>
<dbReference type="UniPathway" id="UPA00060">
    <property type="reaction ID" value="UER00139"/>
</dbReference>
<dbReference type="HAMAP" id="MF_00228">
    <property type="entry name" value="Thz_kinase"/>
    <property type="match status" value="1"/>
</dbReference>